<sequence>MSIQNKNGHISSPKFKCAYAPGDRTLLFAPLAHVATQLWLSAMQQTVSCLPCRLSASAASRGRS</sequence>
<dbReference type="AlphaFoldDB" id="A0A7U7G7I1"/>
<keyword evidence="2" id="KW-1185">Reference proteome</keyword>
<accession>A0A7U7G7I1</accession>
<reference evidence="1 2" key="1">
    <citation type="journal article" date="2014" name="ISME J.">
        <title>Candidatus Competibacter-lineage genomes retrieved from metagenomes reveal functional metabolic diversity.</title>
        <authorList>
            <person name="McIlroy S.J."/>
            <person name="Albertsen M."/>
            <person name="Andresen E.K."/>
            <person name="Saunders A.M."/>
            <person name="Kristiansen R."/>
            <person name="Stokholm-Bjerregaard M."/>
            <person name="Nielsen K.L."/>
            <person name="Nielsen P.H."/>
        </authorList>
    </citation>
    <scope>NUCLEOTIDE SEQUENCE [LARGE SCALE GENOMIC DNA]</scope>
    <source>
        <strain evidence="1 2">Run_B_J11</strain>
    </source>
</reference>
<dbReference type="EMBL" id="CBTK010000014">
    <property type="protein sequence ID" value="CDH43226.1"/>
    <property type="molecule type" value="Genomic_DNA"/>
</dbReference>
<dbReference type="Proteomes" id="UP000019184">
    <property type="component" value="Unassembled WGS sequence"/>
</dbReference>
<evidence type="ECO:0000313" key="1">
    <source>
        <dbReference type="EMBL" id="CDH43226.1"/>
    </source>
</evidence>
<organism evidence="1 2">
    <name type="scientific">Candidatus Contendobacter odensis Run_B_J11</name>
    <dbReference type="NCBI Taxonomy" id="1400861"/>
    <lineage>
        <taxon>Bacteria</taxon>
        <taxon>Pseudomonadati</taxon>
        <taxon>Pseudomonadota</taxon>
        <taxon>Gammaproteobacteria</taxon>
        <taxon>Candidatus Competibacteraceae</taxon>
        <taxon>Candidatus Contendibacter</taxon>
    </lineage>
</organism>
<comment type="caution">
    <text evidence="1">The sequence shown here is derived from an EMBL/GenBank/DDBJ whole genome shotgun (WGS) entry which is preliminary data.</text>
</comment>
<name>A0A7U7G7I1_9GAMM</name>
<gene>
    <name evidence="1" type="ORF">BN874_1100007</name>
</gene>
<evidence type="ECO:0000313" key="2">
    <source>
        <dbReference type="Proteomes" id="UP000019184"/>
    </source>
</evidence>
<proteinExistence type="predicted"/>
<protein>
    <submittedName>
        <fullName evidence="1">Uncharacterized protein</fullName>
    </submittedName>
</protein>